<comment type="subunit">
    <text evidence="4">Component of the Mediator complex.</text>
</comment>
<accession>A0A1Y2ANA6</accession>
<dbReference type="OrthoDB" id="2563847at2759"/>
<keyword evidence="4" id="KW-0804">Transcription</keyword>
<dbReference type="GO" id="GO:0016592">
    <property type="term" value="C:mediator complex"/>
    <property type="evidence" value="ECO:0007669"/>
    <property type="project" value="InterPro"/>
</dbReference>
<comment type="similarity">
    <text evidence="2 4">Belongs to the Mediator complex subunit 11 family.</text>
</comment>
<evidence type="ECO:0000256" key="4">
    <source>
        <dbReference type="RuleBase" id="RU364147"/>
    </source>
</evidence>
<evidence type="ECO:0000313" key="7">
    <source>
        <dbReference type="Proteomes" id="UP000193986"/>
    </source>
</evidence>
<dbReference type="EMBL" id="MCFC01000073">
    <property type="protein sequence ID" value="ORY23992.1"/>
    <property type="molecule type" value="Genomic_DNA"/>
</dbReference>
<evidence type="ECO:0000256" key="2">
    <source>
        <dbReference type="ARBA" id="ARBA00008186"/>
    </source>
</evidence>
<dbReference type="Pfam" id="PF10280">
    <property type="entry name" value="Med11"/>
    <property type="match status" value="1"/>
</dbReference>
<evidence type="ECO:0000313" key="6">
    <source>
        <dbReference type="EMBL" id="ORY23992.1"/>
    </source>
</evidence>
<reference evidence="6 7" key="1">
    <citation type="submission" date="2016-07" db="EMBL/GenBank/DDBJ databases">
        <title>Pervasive Adenine N6-methylation of Active Genes in Fungi.</title>
        <authorList>
            <consortium name="DOE Joint Genome Institute"/>
            <person name="Mondo S.J."/>
            <person name="Dannebaum R.O."/>
            <person name="Kuo R.C."/>
            <person name="Labutti K."/>
            <person name="Haridas S."/>
            <person name="Kuo A."/>
            <person name="Salamov A."/>
            <person name="Ahrendt S.R."/>
            <person name="Lipzen A."/>
            <person name="Sullivan W."/>
            <person name="Andreopoulos W.B."/>
            <person name="Clum A."/>
            <person name="Lindquist E."/>
            <person name="Daum C."/>
            <person name="Ramamoorthy G.K."/>
            <person name="Gryganskyi A."/>
            <person name="Culley D."/>
            <person name="Magnuson J.K."/>
            <person name="James T.Y."/>
            <person name="O'Malley M.A."/>
            <person name="Stajich J.E."/>
            <person name="Spatafora J.W."/>
            <person name="Visel A."/>
            <person name="Grigoriev I.V."/>
        </authorList>
    </citation>
    <scope>NUCLEOTIDE SEQUENCE [LARGE SCALE GENOMIC DNA]</scope>
    <source>
        <strain evidence="6 7">68-887.2</strain>
    </source>
</reference>
<keyword evidence="3 4" id="KW-0539">Nucleus</keyword>
<comment type="caution">
    <text evidence="6">The sequence shown here is derived from an EMBL/GenBank/DDBJ whole genome shotgun (WGS) entry which is preliminary data.</text>
</comment>
<dbReference type="GO" id="GO:0003712">
    <property type="term" value="F:transcription coregulator activity"/>
    <property type="evidence" value="ECO:0007669"/>
    <property type="project" value="InterPro"/>
</dbReference>
<dbReference type="Proteomes" id="UP000193986">
    <property type="component" value="Unassembled WGS sequence"/>
</dbReference>
<protein>
    <recommendedName>
        <fullName evidence="4">Mediator of RNA polymerase II transcription subunit 11</fullName>
    </recommendedName>
    <alternativeName>
        <fullName evidence="4">Mediator complex subunit 11</fullName>
    </alternativeName>
</protein>
<proteinExistence type="inferred from homology"/>
<dbReference type="InParanoid" id="A0A1Y2ANA6"/>
<name>A0A1Y2ANA6_9TREE</name>
<gene>
    <name evidence="4" type="primary">MED11</name>
    <name evidence="6" type="ORF">BCR39DRAFT_590765</name>
</gene>
<sequence>MSSPGEMTEADPLDLTSLDSDSLFQALTAVERAIPTLLLHTKPILANLSHPAPLRSVSSRDAVEEEQRGIRAREAVEQYMNLLDKIQFVLRQTVYYLHETRVSPNTLRPPPVDAVPTPFASTLPDASQEPELGLYGRRIEAGTLKEMTEVLRRMKRDDEVQESEQLPPSSDQGDG</sequence>
<feature type="region of interest" description="Disordered" evidence="5">
    <location>
        <begin position="153"/>
        <end position="175"/>
    </location>
</feature>
<evidence type="ECO:0000256" key="1">
    <source>
        <dbReference type="ARBA" id="ARBA00004123"/>
    </source>
</evidence>
<dbReference type="InterPro" id="IPR019404">
    <property type="entry name" value="Mediator_Med11"/>
</dbReference>
<keyword evidence="4" id="KW-0010">Activator</keyword>
<dbReference type="Gene3D" id="1.10.287.3490">
    <property type="match status" value="1"/>
</dbReference>
<evidence type="ECO:0000256" key="5">
    <source>
        <dbReference type="SAM" id="MobiDB-lite"/>
    </source>
</evidence>
<evidence type="ECO:0000256" key="3">
    <source>
        <dbReference type="ARBA" id="ARBA00023242"/>
    </source>
</evidence>
<comment type="subcellular location">
    <subcellularLocation>
        <location evidence="1 4">Nucleus</location>
    </subcellularLocation>
</comment>
<comment type="function">
    <text evidence="4">Component of the Mediator complex, a coactivator involved in the regulated transcription of nearly all RNA polymerase II-dependent genes. Mediator functions as a bridge to convey information from gene-specific regulatory proteins to the basal RNA polymerase II transcription machinery. Mediator is recruited to promoters by direct interactions with regulatory proteins and serves as a scaffold for the assembly of a functional pre-initiation complex with RNA polymerase II and the general transcription factors.</text>
</comment>
<dbReference type="AlphaFoldDB" id="A0A1Y2ANA6"/>
<organism evidence="6 7">
    <name type="scientific">Naematelia encephala</name>
    <dbReference type="NCBI Taxonomy" id="71784"/>
    <lineage>
        <taxon>Eukaryota</taxon>
        <taxon>Fungi</taxon>
        <taxon>Dikarya</taxon>
        <taxon>Basidiomycota</taxon>
        <taxon>Agaricomycotina</taxon>
        <taxon>Tremellomycetes</taxon>
        <taxon>Tremellales</taxon>
        <taxon>Naemateliaceae</taxon>
        <taxon>Naematelia</taxon>
    </lineage>
</organism>
<keyword evidence="7" id="KW-1185">Reference proteome</keyword>
<dbReference type="GO" id="GO:0006357">
    <property type="term" value="P:regulation of transcription by RNA polymerase II"/>
    <property type="evidence" value="ECO:0007669"/>
    <property type="project" value="InterPro"/>
</dbReference>
<feature type="compositionally biased region" description="Polar residues" evidence="5">
    <location>
        <begin position="163"/>
        <end position="175"/>
    </location>
</feature>
<keyword evidence="4" id="KW-0805">Transcription regulation</keyword>